<dbReference type="PATRIC" id="fig|927704.6.peg.3445"/>
<reference evidence="1 2" key="1">
    <citation type="submission" date="2011-10" db="EMBL/GenBank/DDBJ databases">
        <title>Whole genome sequence of Selenomonas ruminantium subsp. lactilytica TAM6421.</title>
        <authorList>
            <person name="Oguchi A."/>
            <person name="Ankai A."/>
            <person name="Kaneko J."/>
            <person name="Yamada-Narita S."/>
            <person name="Fukui S."/>
            <person name="Takahashi M."/>
            <person name="Onodera T."/>
            <person name="Kojima S."/>
            <person name="Fushimi T."/>
            <person name="Abe N."/>
            <person name="Kamio Y."/>
            <person name="Yamazaki S."/>
            <person name="Fujita N."/>
        </authorList>
    </citation>
    <scope>NUCLEOTIDE SEQUENCE [LARGE SCALE GENOMIC DNA]</scope>
    <source>
        <strain evidence="2">NBRC 103574 / TAM6421</strain>
        <plasmid evidence="1 2">pSRC4</plasmid>
    </source>
</reference>
<dbReference type="EMBL" id="AP012294">
    <property type="protein sequence ID" value="BAL84681.1"/>
    <property type="molecule type" value="Genomic_DNA"/>
</dbReference>
<keyword evidence="1" id="KW-0614">Plasmid</keyword>
<dbReference type="HOGENOM" id="CLU_1440148_0_0_9"/>
<accession>I0GV94</accession>
<dbReference type="KEGG" id="sri:SELR_pSRC400300"/>
<dbReference type="Proteomes" id="UP000007887">
    <property type="component" value="Plasmid pSRC4"/>
</dbReference>
<evidence type="ECO:0000313" key="2">
    <source>
        <dbReference type="Proteomes" id="UP000007887"/>
    </source>
</evidence>
<geneLocation type="plasmid" evidence="1 2">
    <name>pSRC4</name>
</geneLocation>
<dbReference type="RefSeq" id="WP_014425981.1">
    <property type="nucleotide sequence ID" value="NC_017069.1"/>
</dbReference>
<evidence type="ECO:0000313" key="1">
    <source>
        <dbReference type="EMBL" id="BAL84681.1"/>
    </source>
</evidence>
<dbReference type="OrthoDB" id="2601636at2"/>
<proteinExistence type="predicted"/>
<sequence>MNCYLTEQELLPYQNIMDELTMEDAQMASSLIDGYLGRSFALSQFTDRIKLRKGRGKLSHSPVASVDKVVGVSRSMFGKVKSEMSPEVIDLDPEMDGYFTLENDSTDLTAMVFNTVPEMLLVTYTSGFAEYPQRLKDACGMLACNIRQAKSFAGAKQLTSLDFQVLMTDDSFFTSDIKLLLKGLSYDVRNV</sequence>
<organism evidence="1 2">
    <name type="scientific">Selenomonas ruminantium subsp. lactilytica (strain NBRC 103574 / TAM6421)</name>
    <dbReference type="NCBI Taxonomy" id="927704"/>
    <lineage>
        <taxon>Bacteria</taxon>
        <taxon>Bacillati</taxon>
        <taxon>Bacillota</taxon>
        <taxon>Negativicutes</taxon>
        <taxon>Selenomonadales</taxon>
        <taxon>Selenomonadaceae</taxon>
        <taxon>Selenomonas</taxon>
    </lineage>
</organism>
<name>I0GV94_SELRL</name>
<protein>
    <submittedName>
        <fullName evidence="1">Uncharacterized protein</fullName>
    </submittedName>
</protein>
<gene>
    <name evidence="1" type="ordered locus">SELR_pSRC400300</name>
</gene>
<dbReference type="AlphaFoldDB" id="I0GV94"/>